<dbReference type="InterPro" id="IPR023210">
    <property type="entry name" value="NADP_OxRdtase_dom"/>
</dbReference>
<keyword evidence="6" id="KW-1185">Reference proteome</keyword>
<reference evidence="3 5" key="1">
    <citation type="submission" date="2015-05" db="EMBL/GenBank/DDBJ databases">
        <title>Genome assembly of Archangium gephyra DSM 2261.</title>
        <authorList>
            <person name="Sharma G."/>
            <person name="Subramanian S."/>
        </authorList>
    </citation>
    <scope>NUCLEOTIDE SEQUENCE [LARGE SCALE GENOMIC DNA]</scope>
    <source>
        <strain evidence="3 5">DSM 2261</strain>
    </source>
</reference>
<dbReference type="CDD" id="cd19100">
    <property type="entry name" value="AKR_unchar"/>
    <property type="match status" value="1"/>
</dbReference>
<dbReference type="EMBL" id="QUMU01000005">
    <property type="protein sequence ID" value="REG31809.1"/>
    <property type="molecule type" value="Genomic_DNA"/>
</dbReference>
<dbReference type="PANTHER" id="PTHR43312:SF1">
    <property type="entry name" value="NADP-DEPENDENT OXIDOREDUCTASE DOMAIN-CONTAINING PROTEIN"/>
    <property type="match status" value="1"/>
</dbReference>
<feature type="domain" description="NADP-dependent oxidoreductase" evidence="2">
    <location>
        <begin position="31"/>
        <end position="293"/>
    </location>
</feature>
<dbReference type="KEGG" id="age:AA314_08526"/>
<dbReference type="Gene3D" id="3.20.20.100">
    <property type="entry name" value="NADP-dependent oxidoreductase domain"/>
    <property type="match status" value="1"/>
</dbReference>
<evidence type="ECO:0000259" key="2">
    <source>
        <dbReference type="Pfam" id="PF00248"/>
    </source>
</evidence>
<evidence type="ECO:0000256" key="1">
    <source>
        <dbReference type="SAM" id="MobiDB-lite"/>
    </source>
</evidence>
<dbReference type="Proteomes" id="UP000035579">
    <property type="component" value="Chromosome"/>
</dbReference>
<evidence type="ECO:0000313" key="6">
    <source>
        <dbReference type="Proteomes" id="UP000256345"/>
    </source>
</evidence>
<dbReference type="EMBL" id="CP011509">
    <property type="protein sequence ID" value="AKJ06900.1"/>
    <property type="molecule type" value="Genomic_DNA"/>
</dbReference>
<evidence type="ECO:0000313" key="3">
    <source>
        <dbReference type="EMBL" id="AKJ06900.1"/>
    </source>
</evidence>
<organism evidence="3 5">
    <name type="scientific">Archangium gephyra</name>
    <dbReference type="NCBI Taxonomy" id="48"/>
    <lineage>
        <taxon>Bacteria</taxon>
        <taxon>Pseudomonadati</taxon>
        <taxon>Myxococcota</taxon>
        <taxon>Myxococcia</taxon>
        <taxon>Myxococcales</taxon>
        <taxon>Cystobacterineae</taxon>
        <taxon>Archangiaceae</taxon>
        <taxon>Archangium</taxon>
    </lineage>
</organism>
<reference evidence="4 6" key="2">
    <citation type="submission" date="2018-08" db="EMBL/GenBank/DDBJ databases">
        <title>Genomic Encyclopedia of Archaeal and Bacterial Type Strains, Phase II (KMG-II): from individual species to whole genera.</title>
        <authorList>
            <person name="Goeker M."/>
        </authorList>
    </citation>
    <scope>NUCLEOTIDE SEQUENCE [LARGE SCALE GENOMIC DNA]</scope>
    <source>
        <strain evidence="4 6">DSM 2261</strain>
    </source>
</reference>
<protein>
    <submittedName>
        <fullName evidence="4">Aryl-alcohol dehydrogenase-like predicted oxidoreductase</fullName>
    </submittedName>
    <submittedName>
        <fullName evidence="3">L-fuco-beta-pyranose dehydrogenase</fullName>
    </submittedName>
</protein>
<proteinExistence type="predicted"/>
<dbReference type="RefSeq" id="WP_047860070.1">
    <property type="nucleotide sequence ID" value="NZ_CP011509.1"/>
</dbReference>
<dbReference type="PANTHER" id="PTHR43312">
    <property type="entry name" value="D-THREO-ALDOSE 1-DEHYDROGENASE"/>
    <property type="match status" value="1"/>
</dbReference>
<evidence type="ECO:0000313" key="5">
    <source>
        <dbReference type="Proteomes" id="UP000035579"/>
    </source>
</evidence>
<dbReference type="Pfam" id="PF00248">
    <property type="entry name" value="Aldo_ket_red"/>
    <property type="match status" value="1"/>
</dbReference>
<dbReference type="Proteomes" id="UP000256345">
    <property type="component" value="Unassembled WGS sequence"/>
</dbReference>
<dbReference type="AlphaFoldDB" id="A0AAC8TIK7"/>
<evidence type="ECO:0000313" key="4">
    <source>
        <dbReference type="EMBL" id="REG31809.1"/>
    </source>
</evidence>
<feature type="region of interest" description="Disordered" evidence="1">
    <location>
        <begin position="216"/>
        <end position="240"/>
    </location>
</feature>
<dbReference type="InterPro" id="IPR036812">
    <property type="entry name" value="NAD(P)_OxRdtase_dom_sf"/>
</dbReference>
<accession>A0AAC8TIK7</accession>
<sequence length="312" mass="33925">MAEQRPLPRFQARRQLGRTGFQATAVGIGDLADRSVPLAQCVATLHRAMEAGLNVLDTAPGYEDGYSEQIVGEALRGRREGMFVIDKVDFLDQPVAPQVEESLRRLQLEAVDLFVFHNLSKLDTWERLAAPGGGLEELERCVRQGKARFRGISSHHPDVLRAALESGRCDVVMFPVGPYVHPRYVEELLPLAKAKGVGTVTFKTFGAGKLLGDTEGYGRPLQARPRGKVSSGGADTGAPSLPHLGVEECVRYTLTLDPDVALMGMSFPNEQDAALHAAAAFQPLTSEQMADVRQRAARAIEGKGAVWWNPTT</sequence>
<dbReference type="InterPro" id="IPR053135">
    <property type="entry name" value="AKR2_Oxidoreductase"/>
</dbReference>
<gene>
    <name evidence="3" type="ORF">AA314_08526</name>
    <name evidence="4" type="ORF">ATI61_105133</name>
</gene>
<dbReference type="SUPFAM" id="SSF51430">
    <property type="entry name" value="NAD(P)-linked oxidoreductase"/>
    <property type="match status" value="1"/>
</dbReference>
<name>A0AAC8TIK7_9BACT</name>